<dbReference type="Proteomes" id="UP000199199">
    <property type="component" value="Unassembled WGS sequence"/>
</dbReference>
<sequence length="90" mass="9943">MHQLEERSSSQSQQSVKVGYIGDGSLGWAHTLINDLLQCDDLVGSVALYDVDYDATQQNAELANGLVDRPETIGDWFVTRPVSSSTWRCP</sequence>
<proteinExistence type="predicted"/>
<organism evidence="2 3">
    <name type="scientific">Halostagnicola kamekurae</name>
    <dbReference type="NCBI Taxonomy" id="619731"/>
    <lineage>
        <taxon>Archaea</taxon>
        <taxon>Methanobacteriati</taxon>
        <taxon>Methanobacteriota</taxon>
        <taxon>Stenosarchaea group</taxon>
        <taxon>Halobacteria</taxon>
        <taxon>Halobacteriales</taxon>
        <taxon>Natrialbaceae</taxon>
        <taxon>Halostagnicola</taxon>
    </lineage>
</organism>
<keyword evidence="1" id="KW-0520">NAD</keyword>
<reference evidence="3" key="1">
    <citation type="submission" date="2016-10" db="EMBL/GenBank/DDBJ databases">
        <authorList>
            <person name="Varghese N."/>
            <person name="Submissions S."/>
        </authorList>
    </citation>
    <scope>NUCLEOTIDE SEQUENCE [LARGE SCALE GENOMIC DNA]</scope>
    <source>
        <strain evidence="3">DSM 22427</strain>
    </source>
</reference>
<protein>
    <submittedName>
        <fullName evidence="2">Family 4 glycosyl hydrolase</fullName>
    </submittedName>
</protein>
<dbReference type="Gene3D" id="3.90.1820.10">
    <property type="entry name" value="AglA-like glucosidase"/>
    <property type="match status" value="1"/>
</dbReference>
<evidence type="ECO:0000313" key="2">
    <source>
        <dbReference type="EMBL" id="SFS90267.1"/>
    </source>
</evidence>
<dbReference type="EMBL" id="FOZS01000003">
    <property type="protein sequence ID" value="SFS90267.1"/>
    <property type="molecule type" value="Genomic_DNA"/>
</dbReference>
<dbReference type="RefSeq" id="WP_139231198.1">
    <property type="nucleotide sequence ID" value="NZ_FOZS01000003.1"/>
</dbReference>
<gene>
    <name evidence="2" type="ORF">SAMN04488556_3226</name>
</gene>
<evidence type="ECO:0000313" key="3">
    <source>
        <dbReference type="Proteomes" id="UP000199199"/>
    </source>
</evidence>
<accession>A0A1I6TMP5</accession>
<dbReference type="InterPro" id="IPR053715">
    <property type="entry name" value="GH4_Enzyme_sf"/>
</dbReference>
<dbReference type="InterPro" id="IPR001088">
    <property type="entry name" value="Glyco_hydro_4"/>
</dbReference>
<dbReference type="AlphaFoldDB" id="A0A1I6TMP5"/>
<evidence type="ECO:0000256" key="1">
    <source>
        <dbReference type="ARBA" id="ARBA00023027"/>
    </source>
</evidence>
<dbReference type="GO" id="GO:0004553">
    <property type="term" value="F:hydrolase activity, hydrolyzing O-glycosyl compounds"/>
    <property type="evidence" value="ECO:0007669"/>
    <property type="project" value="InterPro"/>
</dbReference>
<dbReference type="Pfam" id="PF02056">
    <property type="entry name" value="Glyco_hydro_4"/>
    <property type="match status" value="1"/>
</dbReference>
<keyword evidence="3" id="KW-1185">Reference proteome</keyword>
<name>A0A1I6TMP5_9EURY</name>
<dbReference type="GO" id="GO:0005975">
    <property type="term" value="P:carbohydrate metabolic process"/>
    <property type="evidence" value="ECO:0007669"/>
    <property type="project" value="InterPro"/>
</dbReference>
<dbReference type="OrthoDB" id="92947at2157"/>
<keyword evidence="2" id="KW-0378">Hydrolase</keyword>